<evidence type="ECO:0000256" key="3">
    <source>
        <dbReference type="ARBA" id="ARBA00022475"/>
    </source>
</evidence>
<dbReference type="Gene3D" id="1.10.3720.10">
    <property type="entry name" value="MetI-like"/>
    <property type="match status" value="1"/>
</dbReference>
<keyword evidence="5 7" id="KW-1133">Transmembrane helix</keyword>
<name>A0A6G6WA25_9ACTN</name>
<evidence type="ECO:0000256" key="4">
    <source>
        <dbReference type="ARBA" id="ARBA00022692"/>
    </source>
</evidence>
<feature type="transmembrane region" description="Helical" evidence="7">
    <location>
        <begin position="131"/>
        <end position="153"/>
    </location>
</feature>
<protein>
    <submittedName>
        <fullName evidence="10">ABC transporter permease</fullName>
    </submittedName>
</protein>
<dbReference type="InterPro" id="IPR050366">
    <property type="entry name" value="BP-dependent_transpt_permease"/>
</dbReference>
<feature type="transmembrane region" description="Helical" evidence="7">
    <location>
        <begin position="35"/>
        <end position="57"/>
    </location>
</feature>
<dbReference type="GO" id="GO:0005886">
    <property type="term" value="C:plasma membrane"/>
    <property type="evidence" value="ECO:0007669"/>
    <property type="project" value="UniProtKB-SubCell"/>
</dbReference>
<dbReference type="GO" id="GO:0055085">
    <property type="term" value="P:transmembrane transport"/>
    <property type="evidence" value="ECO:0007669"/>
    <property type="project" value="InterPro"/>
</dbReference>
<evidence type="ECO:0000256" key="5">
    <source>
        <dbReference type="ARBA" id="ARBA00022989"/>
    </source>
</evidence>
<proteinExistence type="inferred from homology"/>
<evidence type="ECO:0000313" key="11">
    <source>
        <dbReference type="Proteomes" id="UP000502996"/>
    </source>
</evidence>
<dbReference type="InterPro" id="IPR000515">
    <property type="entry name" value="MetI-like"/>
</dbReference>
<dbReference type="Pfam" id="PF00528">
    <property type="entry name" value="BPD_transp_1"/>
    <property type="match status" value="1"/>
</dbReference>
<evidence type="ECO:0000256" key="2">
    <source>
        <dbReference type="ARBA" id="ARBA00022448"/>
    </source>
</evidence>
<keyword evidence="6 7" id="KW-0472">Membrane</keyword>
<dbReference type="PANTHER" id="PTHR43386:SF1">
    <property type="entry name" value="D,D-DIPEPTIDE TRANSPORT SYSTEM PERMEASE PROTEIN DDPC-RELATED"/>
    <property type="match status" value="1"/>
</dbReference>
<feature type="domain" description="ABC transmembrane type-1" evidence="9">
    <location>
        <begin position="96"/>
        <end position="284"/>
    </location>
</feature>
<dbReference type="CDD" id="cd06261">
    <property type="entry name" value="TM_PBP2"/>
    <property type="match status" value="1"/>
</dbReference>
<feature type="transmembrane region" description="Helical" evidence="7">
    <location>
        <begin position="263"/>
        <end position="284"/>
    </location>
</feature>
<accession>A0A6G6WA25</accession>
<comment type="subcellular location">
    <subcellularLocation>
        <location evidence="1 7">Cell membrane</location>
        <topology evidence="1 7">Multi-pass membrane protein</topology>
    </subcellularLocation>
</comment>
<dbReference type="RefSeq" id="WP_165228891.1">
    <property type="nucleotide sequence ID" value="NZ_CP049257.1"/>
</dbReference>
<dbReference type="Proteomes" id="UP000502996">
    <property type="component" value="Chromosome"/>
</dbReference>
<dbReference type="SUPFAM" id="SSF161098">
    <property type="entry name" value="MetI-like"/>
    <property type="match status" value="1"/>
</dbReference>
<dbReference type="PANTHER" id="PTHR43386">
    <property type="entry name" value="OLIGOPEPTIDE TRANSPORT SYSTEM PERMEASE PROTEIN APPC"/>
    <property type="match status" value="1"/>
</dbReference>
<organism evidence="10 11">
    <name type="scientific">Nocardioides anomalus</name>
    <dbReference type="NCBI Taxonomy" id="2712223"/>
    <lineage>
        <taxon>Bacteria</taxon>
        <taxon>Bacillati</taxon>
        <taxon>Actinomycetota</taxon>
        <taxon>Actinomycetes</taxon>
        <taxon>Propionibacteriales</taxon>
        <taxon>Nocardioidaceae</taxon>
        <taxon>Nocardioides</taxon>
    </lineage>
</organism>
<evidence type="ECO:0000256" key="1">
    <source>
        <dbReference type="ARBA" id="ARBA00004651"/>
    </source>
</evidence>
<evidence type="ECO:0000259" key="9">
    <source>
        <dbReference type="PROSITE" id="PS50928"/>
    </source>
</evidence>
<evidence type="ECO:0000313" key="10">
    <source>
        <dbReference type="EMBL" id="QIG42007.1"/>
    </source>
</evidence>
<reference evidence="10 11" key="1">
    <citation type="submission" date="2020-02" db="EMBL/GenBank/DDBJ databases">
        <title>Full genome sequence of Nocardioides sp. R-3366.</title>
        <authorList>
            <person name="Im W.-T."/>
        </authorList>
    </citation>
    <scope>NUCLEOTIDE SEQUENCE [LARGE SCALE GENOMIC DNA]</scope>
    <source>
        <strain evidence="10 11">R-3366</strain>
    </source>
</reference>
<gene>
    <name evidence="10" type="ORF">G5V58_03760</name>
</gene>
<evidence type="ECO:0000256" key="7">
    <source>
        <dbReference type="RuleBase" id="RU363032"/>
    </source>
</evidence>
<dbReference type="KEGG" id="nano:G5V58_03760"/>
<feature type="region of interest" description="Disordered" evidence="8">
    <location>
        <begin position="1"/>
        <end position="24"/>
    </location>
</feature>
<comment type="similarity">
    <text evidence="7">Belongs to the binding-protein-dependent transport system permease family.</text>
</comment>
<feature type="transmembrane region" description="Helical" evidence="7">
    <location>
        <begin position="100"/>
        <end position="124"/>
    </location>
</feature>
<sequence length="301" mass="31762">MTTINNAPDSTLAEGGVPVETGRRRRGTRSVWREPLGLVGFVVLAIWILVALLSPVLQTHDPLAQDNAPFLGPSGAHWFGTDELGRDVYSRVLAGARLSIPLAVLLVTLSLVVGTAVGSTAGYFGGKVETVIMRVTDLFFAFPAIILAMAMVAALGPDLHNAVLAIVVVSWPSYARVSRGLVLSAREADYVLSARLLGVSGRRALVREVGPNVAGPILVLGALDLGTAVLLLSGLSFLGLGTRPPTPEWGSMVAEGAMYFDKWWIGVFPGLAILTVVLAFNFLGDTVRDALDPRTARAIGT</sequence>
<dbReference type="PROSITE" id="PS50928">
    <property type="entry name" value="ABC_TM1"/>
    <property type="match status" value="1"/>
</dbReference>
<evidence type="ECO:0000256" key="8">
    <source>
        <dbReference type="SAM" id="MobiDB-lite"/>
    </source>
</evidence>
<evidence type="ECO:0000256" key="6">
    <source>
        <dbReference type="ARBA" id="ARBA00023136"/>
    </source>
</evidence>
<dbReference type="AlphaFoldDB" id="A0A6G6WA25"/>
<keyword evidence="11" id="KW-1185">Reference proteome</keyword>
<dbReference type="EMBL" id="CP049257">
    <property type="protein sequence ID" value="QIG42007.1"/>
    <property type="molecule type" value="Genomic_DNA"/>
</dbReference>
<keyword evidence="4 7" id="KW-0812">Transmembrane</keyword>
<dbReference type="InterPro" id="IPR035906">
    <property type="entry name" value="MetI-like_sf"/>
</dbReference>
<feature type="transmembrane region" description="Helical" evidence="7">
    <location>
        <begin position="217"/>
        <end position="243"/>
    </location>
</feature>
<keyword evidence="3" id="KW-1003">Cell membrane</keyword>
<keyword evidence="2 7" id="KW-0813">Transport</keyword>